<reference evidence="2 3" key="1">
    <citation type="submission" date="2016-08" db="EMBL/GenBank/DDBJ databases">
        <authorList>
            <person name="Seilhamer J.J."/>
        </authorList>
    </citation>
    <scope>NUCLEOTIDE SEQUENCE [LARGE SCALE GENOMIC DNA]</scope>
    <source>
        <strain evidence="2 3">KCTC 42603</strain>
    </source>
</reference>
<dbReference type="RefSeq" id="WP_070127639.1">
    <property type="nucleotide sequence ID" value="NZ_MDHN01000043.1"/>
</dbReference>
<accession>A0A1E7Z5N1</accession>
<evidence type="ECO:0000313" key="3">
    <source>
        <dbReference type="Proteomes" id="UP000175691"/>
    </source>
</evidence>
<keyword evidence="1" id="KW-0812">Transmembrane</keyword>
<evidence type="ECO:0000313" key="2">
    <source>
        <dbReference type="EMBL" id="OFC68787.1"/>
    </source>
</evidence>
<keyword evidence="1" id="KW-0472">Membrane</keyword>
<comment type="caution">
    <text evidence="2">The sequence shown here is derived from an EMBL/GenBank/DDBJ whole genome shotgun (WGS) entry which is preliminary data.</text>
</comment>
<proteinExistence type="predicted"/>
<feature type="transmembrane region" description="Helical" evidence="1">
    <location>
        <begin position="42"/>
        <end position="62"/>
    </location>
</feature>
<evidence type="ECO:0000256" key="1">
    <source>
        <dbReference type="SAM" id="Phobius"/>
    </source>
</evidence>
<keyword evidence="3" id="KW-1185">Reference proteome</keyword>
<gene>
    <name evidence="2" type="ORF">BFC18_00700</name>
</gene>
<dbReference type="AlphaFoldDB" id="A0A1E7Z5N1"/>
<dbReference type="Proteomes" id="UP000175691">
    <property type="component" value="Unassembled WGS sequence"/>
</dbReference>
<feature type="transmembrane region" description="Helical" evidence="1">
    <location>
        <begin position="6"/>
        <end position="30"/>
    </location>
</feature>
<sequence>MSEWITAVGFGACVMAFALGLASIIMGFMTAKAGAEGMQEKVEYGFFGVSGLVVCVLMAYAIL</sequence>
<keyword evidence="1" id="KW-1133">Transmembrane helix</keyword>
<protein>
    <submittedName>
        <fullName evidence="2">Uncharacterized protein</fullName>
    </submittedName>
</protein>
<dbReference type="EMBL" id="MDHN01000043">
    <property type="protein sequence ID" value="OFC68787.1"/>
    <property type="molecule type" value="Genomic_DNA"/>
</dbReference>
<name>A0A1E7Z5N1_9ALTE</name>
<organism evidence="2 3">
    <name type="scientific">Alteromonas confluentis</name>
    <dbReference type="NCBI Taxonomy" id="1656094"/>
    <lineage>
        <taxon>Bacteria</taxon>
        <taxon>Pseudomonadati</taxon>
        <taxon>Pseudomonadota</taxon>
        <taxon>Gammaproteobacteria</taxon>
        <taxon>Alteromonadales</taxon>
        <taxon>Alteromonadaceae</taxon>
        <taxon>Alteromonas/Salinimonas group</taxon>
        <taxon>Alteromonas</taxon>
    </lineage>
</organism>
<dbReference type="OrthoDB" id="6388369at2"/>